<feature type="transmembrane region" description="Helical" evidence="2">
    <location>
        <begin position="147"/>
        <end position="167"/>
    </location>
</feature>
<dbReference type="KEGG" id="sdeo:D0436_15805"/>
<organism evidence="3 4">
    <name type="scientific">Shewanella decolorationis</name>
    <dbReference type="NCBI Taxonomy" id="256839"/>
    <lineage>
        <taxon>Bacteria</taxon>
        <taxon>Pseudomonadati</taxon>
        <taxon>Pseudomonadota</taxon>
        <taxon>Gammaproteobacteria</taxon>
        <taxon>Alteromonadales</taxon>
        <taxon>Shewanellaceae</taxon>
        <taxon>Shewanella</taxon>
    </lineage>
</organism>
<protein>
    <submittedName>
        <fullName evidence="3">DUF1294 domain-containing protein</fullName>
    </submittedName>
</protein>
<sequence length="172" mass="19328">MNNIRVSKTPSAPVHERRATQQRVNQRKATKSRTTEPRVAKSKVAKPRAARSRQSSMPLLLALFFLAMLIGAACWHMLPIAIVGLYLLLSLCTFTAYAFDKSAARKGRWRTKESTLHLMSLLGGWPGALFAQHLLRHKSVKAAFRQLFWLTVVTNLALLGYGIHTGLMEKFI</sequence>
<dbReference type="Proteomes" id="UP000321124">
    <property type="component" value="Chromosome"/>
</dbReference>
<gene>
    <name evidence="3" type="ORF">D0436_15805</name>
</gene>
<feature type="compositionally biased region" description="Polar residues" evidence="1">
    <location>
        <begin position="1"/>
        <end position="10"/>
    </location>
</feature>
<accession>A0A5B8QZB0</accession>
<dbReference type="RefSeq" id="WP_208659595.1">
    <property type="nucleotide sequence ID" value="NZ_CP031775.2"/>
</dbReference>
<evidence type="ECO:0000313" key="3">
    <source>
        <dbReference type="EMBL" id="QDZ91804.2"/>
    </source>
</evidence>
<evidence type="ECO:0000256" key="1">
    <source>
        <dbReference type="SAM" id="MobiDB-lite"/>
    </source>
</evidence>
<dbReference type="Pfam" id="PF06961">
    <property type="entry name" value="DUF1294"/>
    <property type="match status" value="1"/>
</dbReference>
<keyword evidence="2" id="KW-0472">Membrane</keyword>
<keyword evidence="2" id="KW-0812">Transmembrane</keyword>
<feature type="transmembrane region" description="Helical" evidence="2">
    <location>
        <begin position="84"/>
        <end position="104"/>
    </location>
</feature>
<keyword evidence="2" id="KW-1133">Transmembrane helix</keyword>
<feature type="transmembrane region" description="Helical" evidence="2">
    <location>
        <begin position="58"/>
        <end position="78"/>
    </location>
</feature>
<feature type="compositionally biased region" description="Basic residues" evidence="1">
    <location>
        <begin position="40"/>
        <end position="50"/>
    </location>
</feature>
<evidence type="ECO:0000313" key="4">
    <source>
        <dbReference type="Proteomes" id="UP000321124"/>
    </source>
</evidence>
<evidence type="ECO:0000256" key="2">
    <source>
        <dbReference type="SAM" id="Phobius"/>
    </source>
</evidence>
<dbReference type="AlphaFoldDB" id="A0A5B8QZB0"/>
<proteinExistence type="predicted"/>
<reference evidence="3 4" key="1">
    <citation type="journal article" date="2019" name="Ecotoxicol. Environ. Saf.">
        <title>Microbial characterization of heavy metal resistant bacterial strains isolated from an electroplating wastewater treatment plant.</title>
        <authorList>
            <person name="Cai X."/>
            <person name="Zheng X."/>
            <person name="Zhang D."/>
            <person name="Iqbal W."/>
            <person name="Liu C."/>
            <person name="Yang B."/>
            <person name="Zhao X."/>
            <person name="Lu X."/>
            <person name="Mao Y."/>
        </authorList>
    </citation>
    <scope>NUCLEOTIDE SEQUENCE [LARGE SCALE GENOMIC DNA]</scope>
    <source>
        <strain evidence="3 4">Ni1-3</strain>
    </source>
</reference>
<feature type="region of interest" description="Disordered" evidence="1">
    <location>
        <begin position="1"/>
        <end position="50"/>
    </location>
</feature>
<dbReference type="EMBL" id="CP031775">
    <property type="protein sequence ID" value="QDZ91804.2"/>
    <property type="molecule type" value="Genomic_DNA"/>
</dbReference>
<name>A0A5B8QZB0_9GAMM</name>
<dbReference type="InterPro" id="IPR010718">
    <property type="entry name" value="DUF1294"/>
</dbReference>